<dbReference type="EMBL" id="JABBXF010000067">
    <property type="protein sequence ID" value="NVK80945.1"/>
    <property type="molecule type" value="Genomic_DNA"/>
</dbReference>
<protein>
    <submittedName>
        <fullName evidence="2">Uncharacterized protein</fullName>
    </submittedName>
</protein>
<dbReference type="AlphaFoldDB" id="A0A7Y7B8F8"/>
<evidence type="ECO:0000256" key="1">
    <source>
        <dbReference type="SAM" id="MobiDB-lite"/>
    </source>
</evidence>
<reference evidence="2 3" key="1">
    <citation type="submission" date="2020-04" db="EMBL/GenBank/DDBJ databases">
        <title>Draft Genome Sequence of Streptomyces morookaense DSM 40503, an 8-azaguanine-producing strain.</title>
        <authorList>
            <person name="Qi J."/>
            <person name="Gao J.-M."/>
        </authorList>
    </citation>
    <scope>NUCLEOTIDE SEQUENCE [LARGE SCALE GENOMIC DNA]</scope>
    <source>
        <strain evidence="2 3">DSM 40503</strain>
    </source>
</reference>
<evidence type="ECO:0000313" key="2">
    <source>
        <dbReference type="EMBL" id="NVK80945.1"/>
    </source>
</evidence>
<gene>
    <name evidence="2" type="ORF">HG542_25290</name>
</gene>
<comment type="caution">
    <text evidence="2">The sequence shown here is derived from an EMBL/GenBank/DDBJ whole genome shotgun (WGS) entry which is preliminary data.</text>
</comment>
<dbReference type="RefSeq" id="WP_171085274.1">
    <property type="nucleotide sequence ID" value="NZ_BNBU01000008.1"/>
</dbReference>
<evidence type="ECO:0000313" key="3">
    <source>
        <dbReference type="Proteomes" id="UP000587462"/>
    </source>
</evidence>
<dbReference type="Proteomes" id="UP000587462">
    <property type="component" value="Unassembled WGS sequence"/>
</dbReference>
<organism evidence="2 3">
    <name type="scientific">Streptomyces morookaense</name>
    <name type="common">Streptoverticillium morookaense</name>
    <dbReference type="NCBI Taxonomy" id="1970"/>
    <lineage>
        <taxon>Bacteria</taxon>
        <taxon>Bacillati</taxon>
        <taxon>Actinomycetota</taxon>
        <taxon>Actinomycetes</taxon>
        <taxon>Kitasatosporales</taxon>
        <taxon>Streptomycetaceae</taxon>
        <taxon>Streptomyces</taxon>
    </lineage>
</organism>
<sequence length="72" mass="7294">MTSTLTPTGPPATAPGTARAPVAPRRRGAVPVIVVFATSGALETADAVVGGLNGLRLLADSAWRRGDTRNGR</sequence>
<proteinExistence type="predicted"/>
<accession>A0A7Y7B8F8</accession>
<feature type="region of interest" description="Disordered" evidence="1">
    <location>
        <begin position="1"/>
        <end position="24"/>
    </location>
</feature>
<keyword evidence="3" id="KW-1185">Reference proteome</keyword>
<feature type="compositionally biased region" description="Low complexity" evidence="1">
    <location>
        <begin position="14"/>
        <end position="23"/>
    </location>
</feature>
<name>A0A7Y7B8F8_STRMO</name>